<name>A0ABQ5BL59_9ASTR</name>
<reference evidence="1" key="2">
    <citation type="submission" date="2022-01" db="EMBL/GenBank/DDBJ databases">
        <authorList>
            <person name="Yamashiro T."/>
            <person name="Shiraishi A."/>
            <person name="Satake H."/>
            <person name="Nakayama K."/>
        </authorList>
    </citation>
    <scope>NUCLEOTIDE SEQUENCE</scope>
</reference>
<evidence type="ECO:0000313" key="1">
    <source>
        <dbReference type="EMBL" id="GJT15561.1"/>
    </source>
</evidence>
<organism evidence="1 2">
    <name type="scientific">Tanacetum coccineum</name>
    <dbReference type="NCBI Taxonomy" id="301880"/>
    <lineage>
        <taxon>Eukaryota</taxon>
        <taxon>Viridiplantae</taxon>
        <taxon>Streptophyta</taxon>
        <taxon>Embryophyta</taxon>
        <taxon>Tracheophyta</taxon>
        <taxon>Spermatophyta</taxon>
        <taxon>Magnoliopsida</taxon>
        <taxon>eudicotyledons</taxon>
        <taxon>Gunneridae</taxon>
        <taxon>Pentapetalae</taxon>
        <taxon>asterids</taxon>
        <taxon>campanulids</taxon>
        <taxon>Asterales</taxon>
        <taxon>Asteraceae</taxon>
        <taxon>Asteroideae</taxon>
        <taxon>Anthemideae</taxon>
        <taxon>Anthemidinae</taxon>
        <taxon>Tanacetum</taxon>
    </lineage>
</organism>
<proteinExistence type="predicted"/>
<dbReference type="EMBL" id="BQNB010013405">
    <property type="protein sequence ID" value="GJT15561.1"/>
    <property type="molecule type" value="Genomic_DNA"/>
</dbReference>
<sequence>MSADSVVTYTSVHSEARSWSIPSEDPYEEVARQLLEQAPTPLLPPSCLSLRIRPPHTRAAMRQMRAAAPSTYHSLLPSGTPPLLPIPLPAPFTSRRANIPEADMPPRKRLLLTTPRPGCEVGESSVAAAARQPGPTMARRVDCSSIDTMETRVRDTERRMMAALEVVNARVSYQVDVRSRESSEFYSGHHNAQKDRAAVRAEIGVLRRERDLLTSKRVFP</sequence>
<dbReference type="Proteomes" id="UP001151760">
    <property type="component" value="Unassembled WGS sequence"/>
</dbReference>
<accession>A0ABQ5BL59</accession>
<reference evidence="1" key="1">
    <citation type="journal article" date="2022" name="Int. J. Mol. Sci.">
        <title>Draft Genome of Tanacetum Coccineum: Genomic Comparison of Closely Related Tanacetum-Family Plants.</title>
        <authorList>
            <person name="Yamashiro T."/>
            <person name="Shiraishi A."/>
            <person name="Nakayama K."/>
            <person name="Satake H."/>
        </authorList>
    </citation>
    <scope>NUCLEOTIDE SEQUENCE</scope>
</reference>
<evidence type="ECO:0000313" key="2">
    <source>
        <dbReference type="Proteomes" id="UP001151760"/>
    </source>
</evidence>
<keyword evidence="2" id="KW-1185">Reference proteome</keyword>
<protein>
    <submittedName>
        <fullName evidence="1">Uncharacterized protein</fullName>
    </submittedName>
</protein>
<gene>
    <name evidence="1" type="ORF">Tco_0874267</name>
</gene>
<comment type="caution">
    <text evidence="1">The sequence shown here is derived from an EMBL/GenBank/DDBJ whole genome shotgun (WGS) entry which is preliminary data.</text>
</comment>